<feature type="coiled-coil region" evidence="1">
    <location>
        <begin position="67"/>
        <end position="118"/>
    </location>
</feature>
<organism evidence="2">
    <name type="scientific">Siphoviridae sp. ctrgt10</name>
    <dbReference type="NCBI Taxonomy" id="2826479"/>
    <lineage>
        <taxon>Viruses</taxon>
        <taxon>Duplodnaviria</taxon>
        <taxon>Heunggongvirae</taxon>
        <taxon>Uroviricota</taxon>
        <taxon>Caudoviricetes</taxon>
    </lineage>
</organism>
<sequence>MSSYVTFWVKNAKGQYTVLTSYSRSSELYAALHTNGCRGKRVKTNDEVFGERIIAQPFTRKDSANCVVTLEHNINTLKTAKESFQENIKLALQTSDPLEEKMEYVNTCKAEIEECEEEISANKRYIYLLQFFEEIREENHTFGDELDYDDIIWAGIDASLEGETEED</sequence>
<accession>A0A8S5M806</accession>
<keyword evidence="1" id="KW-0175">Coiled coil</keyword>
<proteinExistence type="predicted"/>
<protein>
    <submittedName>
        <fullName evidence="2">Uncharacterized protein</fullName>
    </submittedName>
</protein>
<evidence type="ECO:0000313" key="2">
    <source>
        <dbReference type="EMBL" id="DAD78099.1"/>
    </source>
</evidence>
<name>A0A8S5M806_9CAUD</name>
<reference evidence="2" key="1">
    <citation type="journal article" date="2021" name="Proc. Natl. Acad. Sci. U.S.A.">
        <title>A Catalog of Tens of Thousands of Viruses from Human Metagenomes Reveals Hidden Associations with Chronic Diseases.</title>
        <authorList>
            <person name="Tisza M.J."/>
            <person name="Buck C.B."/>
        </authorList>
    </citation>
    <scope>NUCLEOTIDE SEQUENCE</scope>
    <source>
        <strain evidence="2">Ctrgt10</strain>
    </source>
</reference>
<evidence type="ECO:0000256" key="1">
    <source>
        <dbReference type="SAM" id="Coils"/>
    </source>
</evidence>
<dbReference type="EMBL" id="BK014839">
    <property type="protein sequence ID" value="DAD78099.1"/>
    <property type="molecule type" value="Genomic_DNA"/>
</dbReference>